<dbReference type="AlphaFoldDB" id="A0A9D4QVI7"/>
<reference evidence="1" key="1">
    <citation type="journal article" date="2019" name="bioRxiv">
        <title>The Genome of the Zebra Mussel, Dreissena polymorpha: A Resource for Invasive Species Research.</title>
        <authorList>
            <person name="McCartney M.A."/>
            <person name="Auch B."/>
            <person name="Kono T."/>
            <person name="Mallez S."/>
            <person name="Zhang Y."/>
            <person name="Obille A."/>
            <person name="Becker A."/>
            <person name="Abrahante J.E."/>
            <person name="Garbe J."/>
            <person name="Badalamenti J.P."/>
            <person name="Herman A."/>
            <person name="Mangelson H."/>
            <person name="Liachko I."/>
            <person name="Sullivan S."/>
            <person name="Sone E.D."/>
            <person name="Koren S."/>
            <person name="Silverstein K.A.T."/>
            <person name="Beckman K.B."/>
            <person name="Gohl D.M."/>
        </authorList>
    </citation>
    <scope>NUCLEOTIDE SEQUENCE</scope>
    <source>
        <strain evidence="1">Duluth1</strain>
        <tissue evidence="1">Whole animal</tissue>
    </source>
</reference>
<accession>A0A9D4QVI7</accession>
<evidence type="ECO:0000313" key="1">
    <source>
        <dbReference type="EMBL" id="KAH3844558.1"/>
    </source>
</evidence>
<gene>
    <name evidence="1" type="ORF">DPMN_086817</name>
</gene>
<dbReference type="EMBL" id="JAIWYP010000003">
    <property type="protein sequence ID" value="KAH3844558.1"/>
    <property type="molecule type" value="Genomic_DNA"/>
</dbReference>
<protein>
    <submittedName>
        <fullName evidence="1">Uncharacterized protein</fullName>
    </submittedName>
</protein>
<keyword evidence="2" id="KW-1185">Reference proteome</keyword>
<comment type="caution">
    <text evidence="1">The sequence shown here is derived from an EMBL/GenBank/DDBJ whole genome shotgun (WGS) entry which is preliminary data.</text>
</comment>
<dbReference type="Proteomes" id="UP000828390">
    <property type="component" value="Unassembled WGS sequence"/>
</dbReference>
<evidence type="ECO:0000313" key="2">
    <source>
        <dbReference type="Proteomes" id="UP000828390"/>
    </source>
</evidence>
<name>A0A9D4QVI7_DREPO</name>
<organism evidence="1 2">
    <name type="scientific">Dreissena polymorpha</name>
    <name type="common">Zebra mussel</name>
    <name type="synonym">Mytilus polymorpha</name>
    <dbReference type="NCBI Taxonomy" id="45954"/>
    <lineage>
        <taxon>Eukaryota</taxon>
        <taxon>Metazoa</taxon>
        <taxon>Spiralia</taxon>
        <taxon>Lophotrochozoa</taxon>
        <taxon>Mollusca</taxon>
        <taxon>Bivalvia</taxon>
        <taxon>Autobranchia</taxon>
        <taxon>Heteroconchia</taxon>
        <taxon>Euheterodonta</taxon>
        <taxon>Imparidentia</taxon>
        <taxon>Neoheterodontei</taxon>
        <taxon>Myida</taxon>
        <taxon>Dreissenoidea</taxon>
        <taxon>Dreissenidae</taxon>
        <taxon>Dreissena</taxon>
    </lineage>
</organism>
<sequence length="82" mass="9236">MVCFFFRIQLEVNYREAVESGYQPLTSPPSLMAVSEDLFKATFCGAKSSFPESYIPDVPTRSTSDHAQEMVIVGMIAFSHFF</sequence>
<reference evidence="1" key="2">
    <citation type="submission" date="2020-11" db="EMBL/GenBank/DDBJ databases">
        <authorList>
            <person name="McCartney M.A."/>
            <person name="Auch B."/>
            <person name="Kono T."/>
            <person name="Mallez S."/>
            <person name="Becker A."/>
            <person name="Gohl D.M."/>
            <person name="Silverstein K.A.T."/>
            <person name="Koren S."/>
            <person name="Bechman K.B."/>
            <person name="Herman A."/>
            <person name="Abrahante J.E."/>
            <person name="Garbe J."/>
        </authorList>
    </citation>
    <scope>NUCLEOTIDE SEQUENCE</scope>
    <source>
        <strain evidence="1">Duluth1</strain>
        <tissue evidence="1">Whole animal</tissue>
    </source>
</reference>
<proteinExistence type="predicted"/>